<dbReference type="InterPro" id="IPR043198">
    <property type="entry name" value="Cyclin/Ssn8"/>
</dbReference>
<feature type="domain" description="Cyclin-like" evidence="3">
    <location>
        <begin position="188"/>
        <end position="275"/>
    </location>
</feature>
<evidence type="ECO:0000313" key="4">
    <source>
        <dbReference type="EnsemblProtists" id="EOD06476"/>
    </source>
</evidence>
<dbReference type="GO" id="GO:0006357">
    <property type="term" value="P:regulation of transcription by RNA polymerase II"/>
    <property type="evidence" value="ECO:0007669"/>
    <property type="project" value="InterPro"/>
</dbReference>
<dbReference type="KEGG" id="ehx:EMIHUDRAFT_471193"/>
<dbReference type="AlphaFoldDB" id="A0A0D3I5E1"/>
<dbReference type="STRING" id="2903.R1D6I5"/>
<evidence type="ECO:0000259" key="3">
    <source>
        <dbReference type="SMART" id="SM00385"/>
    </source>
</evidence>
<dbReference type="RefSeq" id="XP_005758905.1">
    <property type="nucleotide sequence ID" value="XM_005758848.1"/>
</dbReference>
<evidence type="ECO:0000256" key="2">
    <source>
        <dbReference type="SAM" id="MobiDB-lite"/>
    </source>
</evidence>
<protein>
    <recommendedName>
        <fullName evidence="3">Cyclin-like domain-containing protein</fullName>
    </recommendedName>
</protein>
<feature type="domain" description="Cyclin-like" evidence="3">
    <location>
        <begin position="73"/>
        <end position="175"/>
    </location>
</feature>
<reference evidence="4" key="2">
    <citation type="submission" date="2024-10" db="UniProtKB">
        <authorList>
            <consortium name="EnsemblProtists"/>
        </authorList>
    </citation>
    <scope>IDENTIFICATION</scope>
</reference>
<feature type="region of interest" description="Disordered" evidence="2">
    <location>
        <begin position="1"/>
        <end position="35"/>
    </location>
</feature>
<comment type="similarity">
    <text evidence="1">Belongs to the cyclin family.</text>
</comment>
<dbReference type="PANTHER" id="PTHR10026">
    <property type="entry name" value="CYCLIN"/>
    <property type="match status" value="1"/>
</dbReference>
<dbReference type="GO" id="GO:0016538">
    <property type="term" value="F:cyclin-dependent protein serine/threonine kinase regulator activity"/>
    <property type="evidence" value="ECO:0007669"/>
    <property type="project" value="InterPro"/>
</dbReference>
<keyword evidence="5" id="KW-1185">Reference proteome</keyword>
<dbReference type="PaxDb" id="2903-EOD06476"/>
<feature type="region of interest" description="Disordered" evidence="2">
    <location>
        <begin position="320"/>
        <end position="353"/>
    </location>
</feature>
<sequence>MRAAASAGSSGAAGAATDASGRPTRGAPAQSPWLFDRQTVENAPSRSWFLQRANGDEVQARKKEEEYRIGSCQFIQDSGRALRMPQLTIATALVFYHRFYAFKSYEHHERFVLSTTALFLASKVEETPRKLKDVVGEALKNWNKHVKDYRVPEPESREVHELKEKVLVTERILLQTIGFDLSIEHPYRPLLAYVKSITGTRDLAQIAWNFINDSYRTTACLQYSPRFVAAAALTLAADRLTRQGKAVQLPNLHKSFEVHEDGVHATMRLLRVIYDDKRKGGGGESGAANAAAAAKAEAPAAVKTEAPAAAAAPAATAPAAAPAAAHARTEQAAAPAEPRQAGRQPVEAGGAAAAVKTEAPAAAPAVANGAVGEKRPFSLLGFTVALLGSAAVVGQVKMRLPPRKQSCIRVLSVDGETAAALAVACDKAWRDSSSGLHWHITRCKYDAAAGRCTAGDSFVCEPDAFFRPIADAARNGQLAAVSMLNGRFALSKADVGVQLQGAGLPVHMCERSDCQLRPMISTSLIGRGHHRIFLKGGRNACEPMPQCRSSRVGLVLSPAALQERLRCSYPSDGRTNAKAQHNPFSWNEVVFDGTGYETPRPPLILAFLEELSHARELHTQYVQRYPEAASVPLVQYHEYDDRPFELV</sequence>
<dbReference type="InterPro" id="IPR013763">
    <property type="entry name" value="Cyclin-like_dom"/>
</dbReference>
<evidence type="ECO:0000256" key="1">
    <source>
        <dbReference type="RuleBase" id="RU000383"/>
    </source>
</evidence>
<dbReference type="eggNOG" id="KOG0834">
    <property type="taxonomic scope" value="Eukaryota"/>
</dbReference>
<organism evidence="4 5">
    <name type="scientific">Emiliania huxleyi (strain CCMP1516)</name>
    <dbReference type="NCBI Taxonomy" id="280463"/>
    <lineage>
        <taxon>Eukaryota</taxon>
        <taxon>Haptista</taxon>
        <taxon>Haptophyta</taxon>
        <taxon>Prymnesiophyceae</taxon>
        <taxon>Isochrysidales</taxon>
        <taxon>Noelaerhabdaceae</taxon>
        <taxon>Emiliania</taxon>
    </lineage>
</organism>
<keyword evidence="1" id="KW-0195">Cyclin</keyword>
<dbReference type="InterPro" id="IPR036915">
    <property type="entry name" value="Cyclin-like_sf"/>
</dbReference>
<dbReference type="SUPFAM" id="SSF47954">
    <property type="entry name" value="Cyclin-like"/>
    <property type="match status" value="2"/>
</dbReference>
<dbReference type="EnsemblProtists" id="EOD06476">
    <property type="protein sequence ID" value="EOD06476"/>
    <property type="gene ID" value="EMIHUDRAFT_471193"/>
</dbReference>
<dbReference type="GeneID" id="17252627"/>
<dbReference type="InterPro" id="IPR006671">
    <property type="entry name" value="Cyclin_N"/>
</dbReference>
<dbReference type="Gene3D" id="1.10.472.10">
    <property type="entry name" value="Cyclin-like"/>
    <property type="match status" value="2"/>
</dbReference>
<evidence type="ECO:0000313" key="5">
    <source>
        <dbReference type="Proteomes" id="UP000013827"/>
    </source>
</evidence>
<dbReference type="HOGENOM" id="CLU_423619_0_0_1"/>
<dbReference type="Proteomes" id="UP000013827">
    <property type="component" value="Unassembled WGS sequence"/>
</dbReference>
<accession>A0A0D3I5E1</accession>
<name>A0A0D3I5E1_EMIH1</name>
<proteinExistence type="inferred from homology"/>
<dbReference type="Pfam" id="PF00134">
    <property type="entry name" value="Cyclin_N"/>
    <property type="match status" value="1"/>
</dbReference>
<reference evidence="5" key="1">
    <citation type="journal article" date="2013" name="Nature">
        <title>Pan genome of the phytoplankton Emiliania underpins its global distribution.</title>
        <authorList>
            <person name="Read B.A."/>
            <person name="Kegel J."/>
            <person name="Klute M.J."/>
            <person name="Kuo A."/>
            <person name="Lefebvre S.C."/>
            <person name="Maumus F."/>
            <person name="Mayer C."/>
            <person name="Miller J."/>
            <person name="Monier A."/>
            <person name="Salamov A."/>
            <person name="Young J."/>
            <person name="Aguilar M."/>
            <person name="Claverie J.M."/>
            <person name="Frickenhaus S."/>
            <person name="Gonzalez K."/>
            <person name="Herman E.K."/>
            <person name="Lin Y.C."/>
            <person name="Napier J."/>
            <person name="Ogata H."/>
            <person name="Sarno A.F."/>
            <person name="Shmutz J."/>
            <person name="Schroeder D."/>
            <person name="de Vargas C."/>
            <person name="Verret F."/>
            <person name="von Dassow P."/>
            <person name="Valentin K."/>
            <person name="Van de Peer Y."/>
            <person name="Wheeler G."/>
            <person name="Dacks J.B."/>
            <person name="Delwiche C.F."/>
            <person name="Dyhrman S.T."/>
            <person name="Glockner G."/>
            <person name="John U."/>
            <person name="Richards T."/>
            <person name="Worden A.Z."/>
            <person name="Zhang X."/>
            <person name="Grigoriev I.V."/>
            <person name="Allen A.E."/>
            <person name="Bidle K."/>
            <person name="Borodovsky M."/>
            <person name="Bowler C."/>
            <person name="Brownlee C."/>
            <person name="Cock J.M."/>
            <person name="Elias M."/>
            <person name="Gladyshev V.N."/>
            <person name="Groth M."/>
            <person name="Guda C."/>
            <person name="Hadaegh A."/>
            <person name="Iglesias-Rodriguez M.D."/>
            <person name="Jenkins J."/>
            <person name="Jones B.M."/>
            <person name="Lawson T."/>
            <person name="Leese F."/>
            <person name="Lindquist E."/>
            <person name="Lobanov A."/>
            <person name="Lomsadze A."/>
            <person name="Malik S.B."/>
            <person name="Marsh M.E."/>
            <person name="Mackinder L."/>
            <person name="Mock T."/>
            <person name="Mueller-Roeber B."/>
            <person name="Pagarete A."/>
            <person name="Parker M."/>
            <person name="Probert I."/>
            <person name="Quesneville H."/>
            <person name="Raines C."/>
            <person name="Rensing S.A."/>
            <person name="Riano-Pachon D.M."/>
            <person name="Richier S."/>
            <person name="Rokitta S."/>
            <person name="Shiraiwa Y."/>
            <person name="Soanes D.M."/>
            <person name="van der Giezen M."/>
            <person name="Wahlund T.M."/>
            <person name="Williams B."/>
            <person name="Wilson W."/>
            <person name="Wolfe G."/>
            <person name="Wurch L.L."/>
        </authorList>
    </citation>
    <scope>NUCLEOTIDE SEQUENCE</scope>
</reference>
<feature type="compositionally biased region" description="Low complexity" evidence="2">
    <location>
        <begin position="1"/>
        <end position="21"/>
    </location>
</feature>
<dbReference type="SMART" id="SM00385">
    <property type="entry name" value="CYCLIN"/>
    <property type="match status" value="2"/>
</dbReference>